<keyword evidence="8" id="KW-1185">Reference proteome</keyword>
<dbReference type="UniPathway" id="UPA00143"/>
<sequence length="840" mass="94994">MTVAFAAPVAMDRPSRKMVVKNVMGRLLQCEESYSEAFLESADEQCEDEFVLNLNPLHSVKPPSEVYSFDPSVLSPNISPALQRNVRAWRDATGLPTTIVIRCKDRVFHLHKFPVVSRSGYLKKLLKDAKDVTIPSHVPGGPDILDLAFNFCYGSNILMDPSNIAEVCCVAEYLQMTEDYGQANLFERSMLYLTQVTLQNWDDTLVVLLHCENLAPFAEQLGIVRRCLDAMAFMACMEFFDPVVKKAFPTKAEDPHRWTTNMRETSSLHWWIQDVVAIPSNLFVKLVLALRREGMQENHVGQVIMAFADRWIFGSRAGSLLVQKGNDKCWVLESQVTPEMPVLIEAVVRVLPLERHVVPIRFLFGLLRRGLRCALHDDCRIQLETRIALQFEHATLHDVLQPCKEEKDDIYIFRNEIDSMERILQLFLTRFRGYDEGRLPDMAILSAVEKLWDEYLTDIACHSSLSPSRFAELIDRVPAYMRVVHDHVYCAIHAYLKAHPNITHEERLRVCRILNCQKLSQEMCTHAVQNDLMPLPLLVQAMFMQQLQTQSVLTSHIESASHPSQAEPYSHNHKRFTLPENTSTFFYPSAENSARHHSCDYSQDTFRSVESSFRDNHLCMNDLMTAASQNIVVKEEDSTSAHMVPVLPSKVDYQATESRLRSLEAELSSMGKALSQNMAEQQSHELSCRQAASTSSGAHPLKAFVNPKPAKKTPLKKPRAPEGVEVAISNCGPMGCMAQMKPADRSSGLIAKALQKLRIRGFGKSKGAVKLTEPVISPPILASVEIASLRHCPMRAILPTHEPPMFESEMGRYVGRTSSMSRPVTSHDMRLHHVRHRSLS</sequence>
<dbReference type="InterPro" id="IPR000210">
    <property type="entry name" value="BTB/POZ_dom"/>
</dbReference>
<dbReference type="EnsemblPlants" id="Pp3c7_2140V3.2">
    <property type="protein sequence ID" value="Pp3c7_2140V3.2"/>
    <property type="gene ID" value="Pp3c7_2140"/>
</dbReference>
<feature type="domain" description="NPH3" evidence="5">
    <location>
        <begin position="269"/>
        <end position="548"/>
    </location>
</feature>
<dbReference type="GO" id="GO:0016567">
    <property type="term" value="P:protein ubiquitination"/>
    <property type="evidence" value="ECO:0007669"/>
    <property type="project" value="UniProtKB-UniPathway"/>
</dbReference>
<dbReference type="Gene3D" id="3.30.710.10">
    <property type="entry name" value="Potassium Channel Kv1.1, Chain A"/>
    <property type="match status" value="1"/>
</dbReference>
<dbReference type="SUPFAM" id="SSF54695">
    <property type="entry name" value="POZ domain"/>
    <property type="match status" value="1"/>
</dbReference>
<dbReference type="InterPro" id="IPR011333">
    <property type="entry name" value="SKP1/BTB/POZ_sf"/>
</dbReference>
<dbReference type="Pfam" id="PF03000">
    <property type="entry name" value="NPH3"/>
    <property type="match status" value="1"/>
</dbReference>
<dbReference type="AlphaFoldDB" id="A0A2K1K9Z7"/>
<gene>
    <name evidence="7" type="primary">LOC112285026</name>
    <name evidence="6" type="ORF">PHYPA_009786</name>
</gene>
<name>A0A2K1K9Z7_PHYPA</name>
<feature type="region of interest" description="Disordered" evidence="3">
    <location>
        <begin position="697"/>
        <end position="721"/>
    </location>
</feature>
<dbReference type="Gramene" id="Pp3c7_2140V3.1">
    <property type="protein sequence ID" value="Pp3c7_2140V3.1"/>
    <property type="gene ID" value="Pp3c7_2140"/>
</dbReference>
<organism evidence="6">
    <name type="scientific">Physcomitrium patens</name>
    <name type="common">Spreading-leaved earth moss</name>
    <name type="synonym">Physcomitrella patens</name>
    <dbReference type="NCBI Taxonomy" id="3218"/>
    <lineage>
        <taxon>Eukaryota</taxon>
        <taxon>Viridiplantae</taxon>
        <taxon>Streptophyta</taxon>
        <taxon>Embryophyta</taxon>
        <taxon>Bryophyta</taxon>
        <taxon>Bryophytina</taxon>
        <taxon>Bryopsida</taxon>
        <taxon>Funariidae</taxon>
        <taxon>Funariales</taxon>
        <taxon>Funariaceae</taxon>
        <taxon>Physcomitrium</taxon>
    </lineage>
</organism>
<evidence type="ECO:0000256" key="3">
    <source>
        <dbReference type="SAM" id="MobiDB-lite"/>
    </source>
</evidence>
<dbReference type="PANTHER" id="PTHR32370">
    <property type="entry name" value="OS12G0117600 PROTEIN"/>
    <property type="match status" value="1"/>
</dbReference>
<dbReference type="Pfam" id="PF00651">
    <property type="entry name" value="BTB"/>
    <property type="match status" value="1"/>
</dbReference>
<dbReference type="EnsemblPlants" id="Pp3c7_2140V3.1">
    <property type="protein sequence ID" value="Pp3c7_2140V3.1"/>
    <property type="gene ID" value="Pp3c7_2140"/>
</dbReference>
<reference evidence="6 8" key="1">
    <citation type="journal article" date="2008" name="Science">
        <title>The Physcomitrella genome reveals evolutionary insights into the conquest of land by plants.</title>
        <authorList>
            <person name="Rensing S."/>
            <person name="Lang D."/>
            <person name="Zimmer A."/>
            <person name="Terry A."/>
            <person name="Salamov A."/>
            <person name="Shapiro H."/>
            <person name="Nishiyama T."/>
            <person name="Perroud P.-F."/>
            <person name="Lindquist E."/>
            <person name="Kamisugi Y."/>
            <person name="Tanahashi T."/>
            <person name="Sakakibara K."/>
            <person name="Fujita T."/>
            <person name="Oishi K."/>
            <person name="Shin-I T."/>
            <person name="Kuroki Y."/>
            <person name="Toyoda A."/>
            <person name="Suzuki Y."/>
            <person name="Hashimoto A."/>
            <person name="Yamaguchi K."/>
            <person name="Sugano A."/>
            <person name="Kohara Y."/>
            <person name="Fujiyama A."/>
            <person name="Anterola A."/>
            <person name="Aoki S."/>
            <person name="Ashton N."/>
            <person name="Barbazuk W.B."/>
            <person name="Barker E."/>
            <person name="Bennetzen J."/>
            <person name="Bezanilla M."/>
            <person name="Blankenship R."/>
            <person name="Cho S.H."/>
            <person name="Dutcher S."/>
            <person name="Estelle M."/>
            <person name="Fawcett J.A."/>
            <person name="Gundlach H."/>
            <person name="Hanada K."/>
            <person name="Heyl A."/>
            <person name="Hicks K.A."/>
            <person name="Hugh J."/>
            <person name="Lohr M."/>
            <person name="Mayer K."/>
            <person name="Melkozernov A."/>
            <person name="Murata T."/>
            <person name="Nelson D."/>
            <person name="Pils B."/>
            <person name="Prigge M."/>
            <person name="Reiss B."/>
            <person name="Renner T."/>
            <person name="Rombauts S."/>
            <person name="Rushton P."/>
            <person name="Sanderfoot A."/>
            <person name="Schween G."/>
            <person name="Shiu S.-H."/>
            <person name="Stueber K."/>
            <person name="Theodoulou F.L."/>
            <person name="Tu H."/>
            <person name="Van de Peer Y."/>
            <person name="Verrier P.J."/>
            <person name="Waters E."/>
            <person name="Wood A."/>
            <person name="Yang L."/>
            <person name="Cove D."/>
            <person name="Cuming A."/>
            <person name="Hasebe M."/>
            <person name="Lucas S."/>
            <person name="Mishler D.B."/>
            <person name="Reski R."/>
            <person name="Grigoriev I."/>
            <person name="Quatrano R.S."/>
            <person name="Boore J.L."/>
        </authorList>
    </citation>
    <scope>NUCLEOTIDE SEQUENCE [LARGE SCALE GENOMIC DNA]</scope>
    <source>
        <strain evidence="7 8">cv. Gransden 2004</strain>
    </source>
</reference>
<evidence type="ECO:0000313" key="8">
    <source>
        <dbReference type="Proteomes" id="UP000006727"/>
    </source>
</evidence>
<reference evidence="7" key="3">
    <citation type="submission" date="2020-12" db="UniProtKB">
        <authorList>
            <consortium name="EnsemblPlants"/>
        </authorList>
    </citation>
    <scope>IDENTIFICATION</scope>
</reference>
<protein>
    <recommendedName>
        <fullName evidence="9">NPH3 domain-containing protein</fullName>
    </recommendedName>
</protein>
<dbReference type="Proteomes" id="UP000006727">
    <property type="component" value="Chromosome 7"/>
</dbReference>
<dbReference type="OrthoDB" id="624345at2759"/>
<keyword evidence="2" id="KW-0833">Ubl conjugation pathway</keyword>
<dbReference type="EMBL" id="ABEU02000007">
    <property type="protein sequence ID" value="PNR50600.1"/>
    <property type="molecule type" value="Genomic_DNA"/>
</dbReference>
<evidence type="ECO:0000259" key="4">
    <source>
        <dbReference type="PROSITE" id="PS50097"/>
    </source>
</evidence>
<dbReference type="InterPro" id="IPR043454">
    <property type="entry name" value="NPH3/RPT2-like"/>
</dbReference>
<comment type="pathway">
    <text evidence="1">Protein modification; protein ubiquitination.</text>
</comment>
<dbReference type="PROSITE" id="PS51649">
    <property type="entry name" value="NPH3"/>
    <property type="match status" value="1"/>
</dbReference>
<dbReference type="PaxDb" id="3218-PP1S431_31V6.1"/>
<evidence type="ECO:0000313" key="7">
    <source>
        <dbReference type="EnsemblPlants" id="Pp3c7_2140V3.1"/>
    </source>
</evidence>
<evidence type="ECO:0008006" key="9">
    <source>
        <dbReference type="Google" id="ProtNLM"/>
    </source>
</evidence>
<dbReference type="GeneID" id="112285026"/>
<reference evidence="6 8" key="2">
    <citation type="journal article" date="2018" name="Plant J.">
        <title>The Physcomitrella patens chromosome-scale assembly reveals moss genome structure and evolution.</title>
        <authorList>
            <person name="Lang D."/>
            <person name="Ullrich K.K."/>
            <person name="Murat F."/>
            <person name="Fuchs J."/>
            <person name="Jenkins J."/>
            <person name="Haas F.B."/>
            <person name="Piednoel M."/>
            <person name="Gundlach H."/>
            <person name="Van Bel M."/>
            <person name="Meyberg R."/>
            <person name="Vives C."/>
            <person name="Morata J."/>
            <person name="Symeonidi A."/>
            <person name="Hiss M."/>
            <person name="Muchero W."/>
            <person name="Kamisugi Y."/>
            <person name="Saleh O."/>
            <person name="Blanc G."/>
            <person name="Decker E.L."/>
            <person name="van Gessel N."/>
            <person name="Grimwood J."/>
            <person name="Hayes R.D."/>
            <person name="Graham S.W."/>
            <person name="Gunter L.E."/>
            <person name="McDaniel S.F."/>
            <person name="Hoernstein S.N.W."/>
            <person name="Larsson A."/>
            <person name="Li F.W."/>
            <person name="Perroud P.F."/>
            <person name="Phillips J."/>
            <person name="Ranjan P."/>
            <person name="Rokshar D.S."/>
            <person name="Rothfels C.J."/>
            <person name="Schneider L."/>
            <person name="Shu S."/>
            <person name="Stevenson D.W."/>
            <person name="Thummler F."/>
            <person name="Tillich M."/>
            <person name="Villarreal Aguilar J.C."/>
            <person name="Widiez T."/>
            <person name="Wong G.K."/>
            <person name="Wymore A."/>
            <person name="Zhang Y."/>
            <person name="Zimmer A.D."/>
            <person name="Quatrano R.S."/>
            <person name="Mayer K.F.X."/>
            <person name="Goodstein D."/>
            <person name="Casacuberta J.M."/>
            <person name="Vandepoele K."/>
            <person name="Reski R."/>
            <person name="Cuming A.C."/>
            <person name="Tuskan G.A."/>
            <person name="Maumus F."/>
            <person name="Salse J."/>
            <person name="Schmutz J."/>
            <person name="Rensing S.A."/>
        </authorList>
    </citation>
    <scope>NUCLEOTIDE SEQUENCE [LARGE SCALE GENOMIC DNA]</scope>
    <source>
        <strain evidence="7 8">cv. Gransden 2004</strain>
    </source>
</reference>
<proteinExistence type="predicted"/>
<dbReference type="SMART" id="SM00225">
    <property type="entry name" value="BTB"/>
    <property type="match status" value="1"/>
</dbReference>
<accession>A0A2K1K9Z7</accession>
<evidence type="ECO:0000256" key="2">
    <source>
        <dbReference type="ARBA" id="ARBA00022786"/>
    </source>
</evidence>
<evidence type="ECO:0000259" key="5">
    <source>
        <dbReference type="PROSITE" id="PS51649"/>
    </source>
</evidence>
<evidence type="ECO:0000313" key="6">
    <source>
        <dbReference type="EMBL" id="PNR50600.1"/>
    </source>
</evidence>
<dbReference type="RefSeq" id="XP_024381249.1">
    <property type="nucleotide sequence ID" value="XM_024525481.2"/>
</dbReference>
<dbReference type="InterPro" id="IPR027356">
    <property type="entry name" value="NPH3_dom"/>
</dbReference>
<feature type="domain" description="BTB" evidence="4">
    <location>
        <begin position="97"/>
        <end position="161"/>
    </location>
</feature>
<evidence type="ECO:0000256" key="1">
    <source>
        <dbReference type="ARBA" id="ARBA00004906"/>
    </source>
</evidence>
<feature type="compositionally biased region" description="Basic residues" evidence="3">
    <location>
        <begin position="709"/>
        <end position="718"/>
    </location>
</feature>
<dbReference type="PROSITE" id="PS50097">
    <property type="entry name" value="BTB"/>
    <property type="match status" value="1"/>
</dbReference>
<dbReference type="Gramene" id="Pp3c7_2140V3.2">
    <property type="protein sequence ID" value="Pp3c7_2140V3.2"/>
    <property type="gene ID" value="Pp3c7_2140"/>
</dbReference>